<dbReference type="NCBIfam" id="TIGR02937">
    <property type="entry name" value="sigma70-ECF"/>
    <property type="match status" value="1"/>
</dbReference>
<dbReference type="GO" id="GO:0003677">
    <property type="term" value="F:DNA binding"/>
    <property type="evidence" value="ECO:0007669"/>
    <property type="project" value="InterPro"/>
</dbReference>
<dbReference type="EMBL" id="CP049616">
    <property type="protein sequence ID" value="QII44106.1"/>
    <property type="molecule type" value="Genomic_DNA"/>
</dbReference>
<evidence type="ECO:0000256" key="1">
    <source>
        <dbReference type="ARBA" id="ARBA00010641"/>
    </source>
</evidence>
<feature type="domain" description="HTH luxR-type" evidence="5">
    <location>
        <begin position="149"/>
        <end position="176"/>
    </location>
</feature>
<sequence length="193" mass="22442">MQRGDPNNLPSEVLFEMFKYGNELAYQVLFDRLWERMYVLAFSLLQDRAIAKDLVQEVWIDFWERKLGIENRNIEAFLLQATRFKVYKFLRDSKTVKFSQSILDKLQLPSSNDIISDIEAKETKSRIDDIVEGLPPKCRQVFVLSRYQGLGNAEISEILNISKRTVETHVSNALSKIKEELAISLFVVGIIFF</sequence>
<dbReference type="PANTHER" id="PTHR43133">
    <property type="entry name" value="RNA POLYMERASE ECF-TYPE SIGMA FACTO"/>
    <property type="match status" value="1"/>
</dbReference>
<dbReference type="Gene3D" id="1.10.10.10">
    <property type="entry name" value="Winged helix-like DNA-binding domain superfamily/Winged helix DNA-binding domain"/>
    <property type="match status" value="1"/>
</dbReference>
<protein>
    <submittedName>
        <fullName evidence="6">Sigma-70 family RNA polymerase sigma factor</fullName>
    </submittedName>
</protein>
<dbReference type="PANTHER" id="PTHR43133:SF46">
    <property type="entry name" value="RNA POLYMERASE SIGMA-70 FACTOR ECF SUBFAMILY"/>
    <property type="match status" value="1"/>
</dbReference>
<dbReference type="Proteomes" id="UP000502928">
    <property type="component" value="Chromosome"/>
</dbReference>
<dbReference type="PRINTS" id="PR00038">
    <property type="entry name" value="HTHLUXR"/>
</dbReference>
<keyword evidence="7" id="KW-1185">Reference proteome</keyword>
<dbReference type="SMART" id="SM00421">
    <property type="entry name" value="HTH_LUXR"/>
    <property type="match status" value="1"/>
</dbReference>
<accession>A0A6G7IZX9</accession>
<dbReference type="GO" id="GO:0016987">
    <property type="term" value="F:sigma factor activity"/>
    <property type="evidence" value="ECO:0007669"/>
    <property type="project" value="UniProtKB-KW"/>
</dbReference>
<gene>
    <name evidence="6" type="ORF">GVT53_05275</name>
</gene>
<dbReference type="SUPFAM" id="SSF88946">
    <property type="entry name" value="Sigma2 domain of RNA polymerase sigma factors"/>
    <property type="match status" value="1"/>
</dbReference>
<dbReference type="InterPro" id="IPR007627">
    <property type="entry name" value="RNA_pol_sigma70_r2"/>
</dbReference>
<dbReference type="Pfam" id="PF08281">
    <property type="entry name" value="Sigma70_r4_2"/>
    <property type="match status" value="1"/>
</dbReference>
<dbReference type="GO" id="GO:0006352">
    <property type="term" value="P:DNA-templated transcription initiation"/>
    <property type="evidence" value="ECO:0007669"/>
    <property type="project" value="InterPro"/>
</dbReference>
<dbReference type="AlphaFoldDB" id="A0A6G7IZX9"/>
<dbReference type="InterPro" id="IPR013325">
    <property type="entry name" value="RNA_pol_sigma_r2"/>
</dbReference>
<dbReference type="PROSITE" id="PS00622">
    <property type="entry name" value="HTH_LUXR_1"/>
    <property type="match status" value="1"/>
</dbReference>
<dbReference type="Pfam" id="PF04542">
    <property type="entry name" value="Sigma70_r2"/>
    <property type="match status" value="1"/>
</dbReference>
<dbReference type="InterPro" id="IPR036388">
    <property type="entry name" value="WH-like_DNA-bd_sf"/>
</dbReference>
<evidence type="ECO:0000313" key="7">
    <source>
        <dbReference type="Proteomes" id="UP000502928"/>
    </source>
</evidence>
<proteinExistence type="inferred from homology"/>
<comment type="similarity">
    <text evidence="1">Belongs to the sigma-70 factor family. ECF subfamily.</text>
</comment>
<reference evidence="6 7" key="1">
    <citation type="submission" date="2020-02" db="EMBL/GenBank/DDBJ databases">
        <title>Complete genome of Muricauda sp. 501str8.</title>
        <authorList>
            <person name="Dong B."/>
            <person name="Zhu S."/>
            <person name="Yang J."/>
            <person name="Chen J."/>
        </authorList>
    </citation>
    <scope>NUCLEOTIDE SEQUENCE [LARGE SCALE GENOMIC DNA]</scope>
    <source>
        <strain evidence="6 7">501str8</strain>
    </source>
</reference>
<organism evidence="6 7">
    <name type="scientific">Flagellimonas oceani</name>
    <dbReference type="NCBI Taxonomy" id="2698672"/>
    <lineage>
        <taxon>Bacteria</taxon>
        <taxon>Pseudomonadati</taxon>
        <taxon>Bacteroidota</taxon>
        <taxon>Flavobacteriia</taxon>
        <taxon>Flavobacteriales</taxon>
        <taxon>Flavobacteriaceae</taxon>
        <taxon>Flagellimonas</taxon>
    </lineage>
</organism>
<dbReference type="InterPro" id="IPR013249">
    <property type="entry name" value="RNA_pol_sigma70_r4_t2"/>
</dbReference>
<evidence type="ECO:0000313" key="6">
    <source>
        <dbReference type="EMBL" id="QII44106.1"/>
    </source>
</evidence>
<keyword evidence="3" id="KW-0731">Sigma factor</keyword>
<dbReference type="InterPro" id="IPR039425">
    <property type="entry name" value="RNA_pol_sigma-70-like"/>
</dbReference>
<dbReference type="Gene3D" id="1.10.1740.10">
    <property type="match status" value="1"/>
</dbReference>
<dbReference type="InterPro" id="IPR014284">
    <property type="entry name" value="RNA_pol_sigma-70_dom"/>
</dbReference>
<keyword evidence="2" id="KW-0805">Transcription regulation</keyword>
<keyword evidence="4" id="KW-0804">Transcription</keyword>
<evidence type="ECO:0000256" key="4">
    <source>
        <dbReference type="ARBA" id="ARBA00023163"/>
    </source>
</evidence>
<evidence type="ECO:0000256" key="3">
    <source>
        <dbReference type="ARBA" id="ARBA00023082"/>
    </source>
</evidence>
<evidence type="ECO:0000256" key="2">
    <source>
        <dbReference type="ARBA" id="ARBA00023015"/>
    </source>
</evidence>
<dbReference type="CDD" id="cd06171">
    <property type="entry name" value="Sigma70_r4"/>
    <property type="match status" value="1"/>
</dbReference>
<dbReference type="SUPFAM" id="SSF88659">
    <property type="entry name" value="Sigma3 and sigma4 domains of RNA polymerase sigma factors"/>
    <property type="match status" value="1"/>
</dbReference>
<evidence type="ECO:0000259" key="5">
    <source>
        <dbReference type="PROSITE" id="PS00622"/>
    </source>
</evidence>
<dbReference type="RefSeq" id="WP_166247767.1">
    <property type="nucleotide sequence ID" value="NZ_CP049616.1"/>
</dbReference>
<dbReference type="InterPro" id="IPR013324">
    <property type="entry name" value="RNA_pol_sigma_r3/r4-like"/>
</dbReference>
<dbReference type="KEGG" id="mut:GVT53_05275"/>
<name>A0A6G7IZX9_9FLAO</name>
<dbReference type="InterPro" id="IPR000792">
    <property type="entry name" value="Tscrpt_reg_LuxR_C"/>
</dbReference>